<proteinExistence type="predicted"/>
<dbReference type="AlphaFoldDB" id="A0A841JV49"/>
<dbReference type="PANTHER" id="PTHR35850">
    <property type="entry name" value="CYTOPLASMIC PROTEIN-RELATED"/>
    <property type="match status" value="1"/>
</dbReference>
<dbReference type="InterPro" id="IPR008312">
    <property type="entry name" value="T6SS_TssB1"/>
</dbReference>
<sequence>MAESIQHKLDRVRPPRVQITYDVQIGDAFEVKELPLVVGVLADLSGQLPDGTTPPKLRDRQFVEIDRDSFKEIFAKINPRSAFTVDNLMKVRAADATETPRLPIEISAEANPKLDNSKPLDALLGNVLGDDPLYMFHPLWVIRHTPQLNTLYEARSRLSDLLSKLDGNDKLEAELKVAATDANKPKDMVLDASSYPEPKDTKQLSAPDAPAK</sequence>
<accession>A0A841JV49</accession>
<evidence type="ECO:0000256" key="1">
    <source>
        <dbReference type="SAM" id="MobiDB-lite"/>
    </source>
</evidence>
<dbReference type="EMBL" id="JACHEK010000003">
    <property type="protein sequence ID" value="MBB6143619.1"/>
    <property type="molecule type" value="Genomic_DNA"/>
</dbReference>
<keyword evidence="3" id="KW-1185">Reference proteome</keyword>
<gene>
    <name evidence="2" type="ORF">HNQ77_001568</name>
</gene>
<evidence type="ECO:0000313" key="2">
    <source>
        <dbReference type="EMBL" id="MBB6143619.1"/>
    </source>
</evidence>
<dbReference type="RefSeq" id="WP_050058771.1">
    <property type="nucleotide sequence ID" value="NZ_JACHEK010000003.1"/>
</dbReference>
<organism evidence="2 3">
    <name type="scientific">Silvibacterium bohemicum</name>
    <dbReference type="NCBI Taxonomy" id="1577686"/>
    <lineage>
        <taxon>Bacteria</taxon>
        <taxon>Pseudomonadati</taxon>
        <taxon>Acidobacteriota</taxon>
        <taxon>Terriglobia</taxon>
        <taxon>Terriglobales</taxon>
        <taxon>Acidobacteriaceae</taxon>
        <taxon>Silvibacterium</taxon>
    </lineage>
</organism>
<name>A0A841JV49_9BACT</name>
<dbReference type="Pfam" id="PF05591">
    <property type="entry name" value="T6SS_VipA"/>
    <property type="match status" value="2"/>
</dbReference>
<evidence type="ECO:0000313" key="3">
    <source>
        <dbReference type="Proteomes" id="UP000538666"/>
    </source>
</evidence>
<dbReference type="OrthoDB" id="9789942at2"/>
<comment type="caution">
    <text evidence="2">The sequence shown here is derived from an EMBL/GenBank/DDBJ whole genome shotgun (WGS) entry which is preliminary data.</text>
</comment>
<reference evidence="2 3" key="1">
    <citation type="submission" date="2020-08" db="EMBL/GenBank/DDBJ databases">
        <title>Genomic Encyclopedia of Type Strains, Phase IV (KMG-IV): sequencing the most valuable type-strain genomes for metagenomic binning, comparative biology and taxonomic classification.</title>
        <authorList>
            <person name="Goeker M."/>
        </authorList>
    </citation>
    <scope>NUCLEOTIDE SEQUENCE [LARGE SCALE GENOMIC DNA]</scope>
    <source>
        <strain evidence="2 3">DSM 103733</strain>
    </source>
</reference>
<dbReference type="Proteomes" id="UP000538666">
    <property type="component" value="Unassembled WGS sequence"/>
</dbReference>
<dbReference type="PANTHER" id="PTHR35850:SF1">
    <property type="entry name" value="TYPE VI SECRETION SYSTEM SHEATH PROTEIN TSSB1"/>
    <property type="match status" value="1"/>
</dbReference>
<protein>
    <submittedName>
        <fullName evidence="2">Type VI secretion system protein ImpB</fullName>
    </submittedName>
</protein>
<feature type="region of interest" description="Disordered" evidence="1">
    <location>
        <begin position="182"/>
        <end position="212"/>
    </location>
</feature>